<organism evidence="3 4">
    <name type="scientific">Caulobacter rhizosphaerae</name>
    <dbReference type="NCBI Taxonomy" id="2010972"/>
    <lineage>
        <taxon>Bacteria</taxon>
        <taxon>Pseudomonadati</taxon>
        <taxon>Pseudomonadota</taxon>
        <taxon>Alphaproteobacteria</taxon>
        <taxon>Caulobacterales</taxon>
        <taxon>Caulobacteraceae</taxon>
        <taxon>Caulobacter</taxon>
    </lineage>
</organism>
<evidence type="ECO:0000259" key="2">
    <source>
        <dbReference type="Pfam" id="PF04355"/>
    </source>
</evidence>
<name>A0ABU1N427_9CAUL</name>
<dbReference type="Pfam" id="PF04355">
    <property type="entry name" value="BamE"/>
    <property type="match status" value="1"/>
</dbReference>
<protein>
    <submittedName>
        <fullName evidence="3">Outer membrane protein assembly factor BamE (Lipoprotein component of BamABCDE complex)</fullName>
    </submittedName>
</protein>
<evidence type="ECO:0000256" key="1">
    <source>
        <dbReference type="SAM" id="SignalP"/>
    </source>
</evidence>
<proteinExistence type="predicted"/>
<sequence>MKAKRLALAVLSGLCLAGPAAAVARDTPSPSANTYVASIDPAAFHEVPGERDKLGVTVSPASVRLITPGVDKFSIYPLLGPPHFAESVRRRWNYVLFFPVAPGSVERVRCRMEIRFTRPRGHYNVTVSEVVWQEKSCADRVAAAS</sequence>
<dbReference type="EMBL" id="JAVDRL010000010">
    <property type="protein sequence ID" value="MDR6532830.1"/>
    <property type="molecule type" value="Genomic_DNA"/>
</dbReference>
<dbReference type="Proteomes" id="UP001262754">
    <property type="component" value="Unassembled WGS sequence"/>
</dbReference>
<feature type="chain" id="PRO_5046864674" evidence="1">
    <location>
        <begin position="23"/>
        <end position="145"/>
    </location>
</feature>
<dbReference type="RefSeq" id="WP_310033479.1">
    <property type="nucleotide sequence ID" value="NZ_JAVDRL010000010.1"/>
</dbReference>
<feature type="signal peptide" evidence="1">
    <location>
        <begin position="1"/>
        <end position="22"/>
    </location>
</feature>
<keyword evidence="1" id="KW-0732">Signal</keyword>
<accession>A0ABU1N427</accession>
<comment type="caution">
    <text evidence="3">The sequence shown here is derived from an EMBL/GenBank/DDBJ whole genome shotgun (WGS) entry which is preliminary data.</text>
</comment>
<dbReference type="InterPro" id="IPR007450">
    <property type="entry name" value="BamE_dom"/>
</dbReference>
<keyword evidence="4" id="KW-1185">Reference proteome</keyword>
<reference evidence="3 4" key="1">
    <citation type="submission" date="2023-07" db="EMBL/GenBank/DDBJ databases">
        <title>Sorghum-associated microbial communities from plants grown in Nebraska, USA.</title>
        <authorList>
            <person name="Schachtman D."/>
        </authorList>
    </citation>
    <scope>NUCLEOTIDE SEQUENCE [LARGE SCALE GENOMIC DNA]</scope>
    <source>
        <strain evidence="3 4">DS2154</strain>
    </source>
</reference>
<feature type="domain" description="Outer membrane protein assembly factor BamE" evidence="2">
    <location>
        <begin position="57"/>
        <end position="117"/>
    </location>
</feature>
<gene>
    <name evidence="3" type="ORF">J2800_003590</name>
</gene>
<evidence type="ECO:0000313" key="4">
    <source>
        <dbReference type="Proteomes" id="UP001262754"/>
    </source>
</evidence>
<evidence type="ECO:0000313" key="3">
    <source>
        <dbReference type="EMBL" id="MDR6532830.1"/>
    </source>
</evidence>